<evidence type="ECO:0000313" key="1">
    <source>
        <dbReference type="EMBL" id="KIK27002.1"/>
    </source>
</evidence>
<evidence type="ECO:0000313" key="2">
    <source>
        <dbReference type="Proteomes" id="UP000054018"/>
    </source>
</evidence>
<dbReference type="EMBL" id="KN833698">
    <property type="protein sequence ID" value="KIK27002.1"/>
    <property type="molecule type" value="Genomic_DNA"/>
</dbReference>
<reference evidence="2" key="2">
    <citation type="submission" date="2015-01" db="EMBL/GenBank/DDBJ databases">
        <title>Evolutionary Origins and Diversification of the Mycorrhizal Mutualists.</title>
        <authorList>
            <consortium name="DOE Joint Genome Institute"/>
            <consortium name="Mycorrhizal Genomics Consortium"/>
            <person name="Kohler A."/>
            <person name="Kuo A."/>
            <person name="Nagy L.G."/>
            <person name="Floudas D."/>
            <person name="Copeland A."/>
            <person name="Barry K.W."/>
            <person name="Cichocki N."/>
            <person name="Veneault-Fourrey C."/>
            <person name="LaButti K."/>
            <person name="Lindquist E.A."/>
            <person name="Lipzen A."/>
            <person name="Lundell T."/>
            <person name="Morin E."/>
            <person name="Murat C."/>
            <person name="Riley R."/>
            <person name="Ohm R."/>
            <person name="Sun H."/>
            <person name="Tunlid A."/>
            <person name="Henrissat B."/>
            <person name="Grigoriev I.V."/>
            <person name="Hibbett D.S."/>
            <person name="Martin F."/>
        </authorList>
    </citation>
    <scope>NUCLEOTIDE SEQUENCE [LARGE SCALE GENOMIC DNA]</scope>
    <source>
        <strain evidence="2">441</strain>
    </source>
</reference>
<keyword evidence="2" id="KW-1185">Reference proteome</keyword>
<protein>
    <submittedName>
        <fullName evidence="1">Uncharacterized protein</fullName>
    </submittedName>
</protein>
<dbReference type="Proteomes" id="UP000054018">
    <property type="component" value="Unassembled WGS sequence"/>
</dbReference>
<reference evidence="1 2" key="1">
    <citation type="submission" date="2014-04" db="EMBL/GenBank/DDBJ databases">
        <authorList>
            <consortium name="DOE Joint Genome Institute"/>
            <person name="Kuo A."/>
            <person name="Kohler A."/>
            <person name="Costa M.D."/>
            <person name="Nagy L.G."/>
            <person name="Floudas D."/>
            <person name="Copeland A."/>
            <person name="Barry K.W."/>
            <person name="Cichocki N."/>
            <person name="Veneault-Fourrey C."/>
            <person name="LaButti K."/>
            <person name="Lindquist E.A."/>
            <person name="Lipzen A."/>
            <person name="Lundell T."/>
            <person name="Morin E."/>
            <person name="Murat C."/>
            <person name="Sun H."/>
            <person name="Tunlid A."/>
            <person name="Henrissat B."/>
            <person name="Grigoriev I.V."/>
            <person name="Hibbett D.S."/>
            <person name="Martin F."/>
            <person name="Nordberg H.P."/>
            <person name="Cantor M.N."/>
            <person name="Hua S.X."/>
        </authorList>
    </citation>
    <scope>NUCLEOTIDE SEQUENCE [LARGE SCALE GENOMIC DNA]</scope>
    <source>
        <strain evidence="1 2">441</strain>
    </source>
</reference>
<sequence length="69" mass="7709">MTKEREPPPSPGTKYCMMYQMLLRVAMQVLPVSKCTTGGPNSGRELYQAIGLLELPVDRKPVIHMCTSQ</sequence>
<accession>A0A0C9ZXV6</accession>
<gene>
    <name evidence="1" type="ORF">PISMIDRAFT_675319</name>
</gene>
<proteinExistence type="predicted"/>
<dbReference type="AlphaFoldDB" id="A0A0C9ZXV6"/>
<dbReference type="HOGENOM" id="CLU_2776876_0_0_1"/>
<organism evidence="1 2">
    <name type="scientific">Pisolithus microcarpus 441</name>
    <dbReference type="NCBI Taxonomy" id="765257"/>
    <lineage>
        <taxon>Eukaryota</taxon>
        <taxon>Fungi</taxon>
        <taxon>Dikarya</taxon>
        <taxon>Basidiomycota</taxon>
        <taxon>Agaricomycotina</taxon>
        <taxon>Agaricomycetes</taxon>
        <taxon>Agaricomycetidae</taxon>
        <taxon>Boletales</taxon>
        <taxon>Sclerodermatineae</taxon>
        <taxon>Pisolithaceae</taxon>
        <taxon>Pisolithus</taxon>
    </lineage>
</organism>
<name>A0A0C9ZXV6_9AGAM</name>